<organism evidence="1">
    <name type="scientific">Panicum hallii</name>
    <dbReference type="NCBI Taxonomy" id="206008"/>
    <lineage>
        <taxon>Eukaryota</taxon>
        <taxon>Viridiplantae</taxon>
        <taxon>Streptophyta</taxon>
        <taxon>Embryophyta</taxon>
        <taxon>Tracheophyta</taxon>
        <taxon>Spermatophyta</taxon>
        <taxon>Magnoliopsida</taxon>
        <taxon>Liliopsida</taxon>
        <taxon>Poales</taxon>
        <taxon>Poaceae</taxon>
        <taxon>PACMAD clade</taxon>
        <taxon>Panicoideae</taxon>
        <taxon>Panicodae</taxon>
        <taxon>Paniceae</taxon>
        <taxon>Panicinae</taxon>
        <taxon>Panicum</taxon>
        <taxon>Panicum sect. Panicum</taxon>
    </lineage>
</organism>
<dbReference type="Proteomes" id="UP000243499">
    <property type="component" value="Chromosome 5"/>
</dbReference>
<protein>
    <submittedName>
        <fullName evidence="1">Uncharacterized protein</fullName>
    </submittedName>
</protein>
<dbReference type="Gramene" id="PVH39200">
    <property type="protein sequence ID" value="PVH39200"/>
    <property type="gene ID" value="PAHAL_5G453300"/>
</dbReference>
<name>A0A270R5P8_9POAL</name>
<evidence type="ECO:0000313" key="1">
    <source>
        <dbReference type="EMBL" id="PVH39200.1"/>
    </source>
</evidence>
<proteinExistence type="predicted"/>
<reference evidence="1" key="1">
    <citation type="submission" date="2018-04" db="EMBL/GenBank/DDBJ databases">
        <title>WGS assembly of Panicum hallii.</title>
        <authorList>
            <person name="Lovell J."/>
            <person name="Jenkins J."/>
            <person name="Lowry D."/>
            <person name="Mamidi S."/>
            <person name="Sreedasyam A."/>
            <person name="Weng X."/>
            <person name="Barry K."/>
            <person name="Bonette J."/>
            <person name="Campitelli B."/>
            <person name="Daum C."/>
            <person name="Gordon S."/>
            <person name="Gould B."/>
            <person name="Lipzen A."/>
            <person name="Macqueen A."/>
            <person name="Palacio-Mejia J."/>
            <person name="Plott C."/>
            <person name="Shakirov E."/>
            <person name="Shu S."/>
            <person name="Yoshinaga Y."/>
            <person name="Zane M."/>
            <person name="Rokhsar D."/>
            <person name="Grimwood J."/>
            <person name="Schmutz J."/>
            <person name="Juenger T."/>
        </authorList>
    </citation>
    <scope>NUCLEOTIDE SEQUENCE [LARGE SCALE GENOMIC DNA]</scope>
    <source>
        <strain evidence="1">FIL2</strain>
    </source>
</reference>
<dbReference type="AlphaFoldDB" id="A0A270R5P8"/>
<dbReference type="EMBL" id="CM008050">
    <property type="protein sequence ID" value="PVH39200.1"/>
    <property type="molecule type" value="Genomic_DNA"/>
</dbReference>
<sequence length="70" mass="8514">MDFLHIFFCRLLPYELQFQRARTMNRFFFSRNFRCSHEIAAHASSLVLRSEVVMLVFFNILNDYRSDTMI</sequence>
<gene>
    <name evidence="1" type="ORF">PAHAL_5G453300</name>
</gene>
<accession>A0A270R5P8</accession>